<comment type="caution">
    <text evidence="2">The sequence shown here is derived from an EMBL/GenBank/DDBJ whole genome shotgun (WGS) entry which is preliminary data.</text>
</comment>
<gene>
    <name evidence="2" type="ORF">DLM65_14460</name>
</gene>
<keyword evidence="1" id="KW-0472">Membrane</keyword>
<dbReference type="GO" id="GO:0005829">
    <property type="term" value="C:cytosol"/>
    <property type="evidence" value="ECO:0007669"/>
    <property type="project" value="TreeGrafter"/>
</dbReference>
<protein>
    <recommendedName>
        <fullName evidence="4">CobQ/CobB/MinD/ParA nucleotide binding domain-containing protein</fullName>
    </recommendedName>
</protein>
<keyword evidence="1" id="KW-1133">Transmembrane helix</keyword>
<dbReference type="GO" id="GO:0016887">
    <property type="term" value="F:ATP hydrolysis activity"/>
    <property type="evidence" value="ECO:0007669"/>
    <property type="project" value="TreeGrafter"/>
</dbReference>
<feature type="transmembrane region" description="Helical" evidence="1">
    <location>
        <begin position="53"/>
        <end position="74"/>
    </location>
</feature>
<organism evidence="2 3">
    <name type="scientific">Candidatus Aeolococcus gillhamiae</name>
    <dbReference type="NCBI Taxonomy" id="3127015"/>
    <lineage>
        <taxon>Bacteria</taxon>
        <taxon>Bacillati</taxon>
        <taxon>Candidatus Dormiibacterota</taxon>
        <taxon>Candidatus Dormibacteria</taxon>
        <taxon>Candidatus Aeolococcales</taxon>
        <taxon>Candidatus Aeolococcaceae</taxon>
        <taxon>Candidatus Aeolococcus</taxon>
    </lineage>
</organism>
<feature type="transmembrane region" description="Helical" evidence="1">
    <location>
        <begin position="23"/>
        <end position="46"/>
    </location>
</feature>
<evidence type="ECO:0000313" key="2">
    <source>
        <dbReference type="EMBL" id="PZR77904.1"/>
    </source>
</evidence>
<dbReference type="Proteomes" id="UP000248724">
    <property type="component" value="Unassembled WGS sequence"/>
</dbReference>
<name>A0A2W6A2P0_9BACT</name>
<dbReference type="GO" id="GO:0051782">
    <property type="term" value="P:negative regulation of cell division"/>
    <property type="evidence" value="ECO:0007669"/>
    <property type="project" value="TreeGrafter"/>
</dbReference>
<reference evidence="2 3" key="1">
    <citation type="journal article" date="2017" name="Nature">
        <title>Atmospheric trace gases support primary production in Antarctic desert surface soil.</title>
        <authorList>
            <person name="Ji M."/>
            <person name="Greening C."/>
            <person name="Vanwonterghem I."/>
            <person name="Carere C.R."/>
            <person name="Bay S.K."/>
            <person name="Steen J.A."/>
            <person name="Montgomery K."/>
            <person name="Lines T."/>
            <person name="Beardall J."/>
            <person name="van Dorst J."/>
            <person name="Snape I."/>
            <person name="Stott M.B."/>
            <person name="Hugenholtz P."/>
            <person name="Ferrari B.C."/>
        </authorList>
    </citation>
    <scope>NUCLEOTIDE SEQUENCE [LARGE SCALE GENOMIC DNA]</scope>
    <source>
        <strain evidence="2">RRmetagenome_bin12</strain>
    </source>
</reference>
<sequence length="418" mass="43346">MLRSGDAMEPVSMNDGLDGRETLAFGLAAGEVAVFVMALMSAYIVLRSGLAAAIAWTLAVLVAGAGAVLAWGRIGGRPMVEWAALLVAFAVRTRHVRVARARQRIRRWSAATTTWAAALRARADSRARASTQAPQTPQTGAVVIPLALRRAESARTGAAGASASTSSSRPHVLGFFSLAGGTGRTTLAVEVAALLATRARSAAATGARGARVVLLDLARRSPAVGLRLGMPPPSIHPERLVAHSSGLLVGLAAPTSSPADPESAALPRALIDGPDCAAADIVIVDFDCDIGPLCTALLRRCDQVLVTLTPTARGMVDAYRSTAVLRRLGMREQIGYVGNRWRAGFDLNEVMADLGGVIAVEIPEDAVVTDAENRHRITALDGGGAVATAVDRLATCIEHAACVELSASGARRWGSHAG</sequence>
<dbReference type="PANTHER" id="PTHR43384:SF13">
    <property type="entry name" value="SLR0110 PROTEIN"/>
    <property type="match status" value="1"/>
</dbReference>
<dbReference type="AlphaFoldDB" id="A0A2W6A2P0"/>
<dbReference type="GO" id="GO:0009898">
    <property type="term" value="C:cytoplasmic side of plasma membrane"/>
    <property type="evidence" value="ECO:0007669"/>
    <property type="project" value="TreeGrafter"/>
</dbReference>
<evidence type="ECO:0000256" key="1">
    <source>
        <dbReference type="SAM" id="Phobius"/>
    </source>
</evidence>
<evidence type="ECO:0008006" key="4">
    <source>
        <dbReference type="Google" id="ProtNLM"/>
    </source>
</evidence>
<evidence type="ECO:0000313" key="3">
    <source>
        <dbReference type="Proteomes" id="UP000248724"/>
    </source>
</evidence>
<dbReference type="InterPro" id="IPR027417">
    <property type="entry name" value="P-loop_NTPase"/>
</dbReference>
<keyword evidence="1" id="KW-0812">Transmembrane</keyword>
<dbReference type="PANTHER" id="PTHR43384">
    <property type="entry name" value="SEPTUM SITE-DETERMINING PROTEIN MIND HOMOLOG, CHLOROPLASTIC-RELATED"/>
    <property type="match status" value="1"/>
</dbReference>
<accession>A0A2W6A2P0</accession>
<dbReference type="InterPro" id="IPR050625">
    <property type="entry name" value="ParA/MinD_ATPase"/>
</dbReference>
<dbReference type="Gene3D" id="3.40.50.300">
    <property type="entry name" value="P-loop containing nucleotide triphosphate hydrolases"/>
    <property type="match status" value="1"/>
</dbReference>
<dbReference type="EMBL" id="QHBU01000278">
    <property type="protein sequence ID" value="PZR77904.1"/>
    <property type="molecule type" value="Genomic_DNA"/>
</dbReference>
<proteinExistence type="predicted"/>
<dbReference type="SUPFAM" id="SSF52540">
    <property type="entry name" value="P-loop containing nucleoside triphosphate hydrolases"/>
    <property type="match status" value="1"/>
</dbReference>
<dbReference type="GO" id="GO:0005524">
    <property type="term" value="F:ATP binding"/>
    <property type="evidence" value="ECO:0007669"/>
    <property type="project" value="TreeGrafter"/>
</dbReference>